<reference evidence="3 4" key="1">
    <citation type="submission" date="2011-11" db="EMBL/GenBank/DDBJ databases">
        <title>The Noncontiguous Finished sequence of Saccharomonospora cyanea NA-134.</title>
        <authorList>
            <consortium name="US DOE Joint Genome Institute"/>
            <person name="Lucas S."/>
            <person name="Han J."/>
            <person name="Lapidus A."/>
            <person name="Cheng J.-F."/>
            <person name="Goodwin L."/>
            <person name="Pitluck S."/>
            <person name="Peters L."/>
            <person name="Ovchinnikova G."/>
            <person name="Lu M."/>
            <person name="Detter J.C."/>
            <person name="Han C."/>
            <person name="Tapia R."/>
            <person name="Land M."/>
            <person name="Hauser L."/>
            <person name="Kyrpides N."/>
            <person name="Ivanova N."/>
            <person name="Pagani I."/>
            <person name="Brambilla E.-M."/>
            <person name="Klenk H.-P."/>
            <person name="Woyke T."/>
        </authorList>
    </citation>
    <scope>NUCLEOTIDE SEQUENCE [LARGE SCALE GENOMIC DNA]</scope>
    <source>
        <strain evidence="3 4">NA-134</strain>
    </source>
</reference>
<feature type="compositionally biased region" description="Low complexity" evidence="2">
    <location>
        <begin position="242"/>
        <end position="257"/>
    </location>
</feature>
<dbReference type="InterPro" id="IPR050121">
    <property type="entry name" value="Cytochrome_P450_monoxygenase"/>
</dbReference>
<keyword evidence="4" id="KW-1185">Reference proteome</keyword>
<dbReference type="InterPro" id="IPR036396">
    <property type="entry name" value="Cyt_P450_sf"/>
</dbReference>
<dbReference type="Gene3D" id="1.10.630.10">
    <property type="entry name" value="Cytochrome P450"/>
    <property type="match status" value="1"/>
</dbReference>
<dbReference type="GO" id="GO:0005506">
    <property type="term" value="F:iron ion binding"/>
    <property type="evidence" value="ECO:0007669"/>
    <property type="project" value="InterPro"/>
</dbReference>
<dbReference type="OrthoDB" id="7376058at2"/>
<dbReference type="PANTHER" id="PTHR24305:SF166">
    <property type="entry name" value="CYTOCHROME P450 12A4, MITOCHONDRIAL-RELATED"/>
    <property type="match status" value="1"/>
</dbReference>
<dbReference type="PANTHER" id="PTHR24305">
    <property type="entry name" value="CYTOCHROME P450"/>
    <property type="match status" value="1"/>
</dbReference>
<evidence type="ECO:0000256" key="2">
    <source>
        <dbReference type="SAM" id="MobiDB-lite"/>
    </source>
</evidence>
<dbReference type="RefSeq" id="WP_005452954.1">
    <property type="nucleotide sequence ID" value="NZ_CM001440.1"/>
</dbReference>
<dbReference type="GO" id="GO:0016705">
    <property type="term" value="F:oxidoreductase activity, acting on paired donors, with incorporation or reduction of molecular oxygen"/>
    <property type="evidence" value="ECO:0007669"/>
    <property type="project" value="InterPro"/>
</dbReference>
<dbReference type="HOGENOM" id="CLU_645029_0_0_11"/>
<feature type="region of interest" description="Disordered" evidence="2">
    <location>
        <begin position="239"/>
        <end position="262"/>
    </location>
</feature>
<comment type="similarity">
    <text evidence="1">Belongs to the cytochrome P450 family.</text>
</comment>
<dbReference type="GO" id="GO:0020037">
    <property type="term" value="F:heme binding"/>
    <property type="evidence" value="ECO:0007669"/>
    <property type="project" value="InterPro"/>
</dbReference>
<evidence type="ECO:0000256" key="1">
    <source>
        <dbReference type="ARBA" id="ARBA00010617"/>
    </source>
</evidence>
<gene>
    <name evidence="3" type="ORF">SaccyDRAFT_0305</name>
</gene>
<protein>
    <submittedName>
        <fullName evidence="3">Cytochrome P450</fullName>
    </submittedName>
</protein>
<dbReference type="STRING" id="882082.SaccyDRAFT_0305"/>
<evidence type="ECO:0000313" key="3">
    <source>
        <dbReference type="EMBL" id="EHR59240.1"/>
    </source>
</evidence>
<dbReference type="SUPFAM" id="SSF48264">
    <property type="entry name" value="Cytochrome P450"/>
    <property type="match status" value="1"/>
</dbReference>
<dbReference type="InterPro" id="IPR001128">
    <property type="entry name" value="Cyt_P450"/>
</dbReference>
<dbReference type="eggNOG" id="COG2124">
    <property type="taxonomic scope" value="Bacteria"/>
</dbReference>
<sequence>MTRRAGVLDTVRVAGEVFVPTLAGGVLKRRPRVMALADRLQLDRVAVRTLRRLRARYGTGPVLLRVPGRRIAVLLDPDDVSRVLKATPAPFSPAAWEKRKALGHFQPHAVLATPMPERAPRRRYNEAVLETSHAEHSLAAQIRVLVREETRQLLADTTELDWSGFQRAWWRIVRRLVLGDSARDDTEITDALAALRLRGNWAFLAPRARQRRERFRERLDAYLHRAEPGSLAATVARHPVRNTENTENTENAENTENGVDPHGQVPHWLFAFDAAGMVTLRTLALLATHPEQAEAARKELSGGERTWPFLRACVLDTVRLWPTTPVVLRESTTATSWQGTQLPPNTLFVVFAPYFHRESDLVPFADRFAPEAWLDGRARDFPALVPFSEGPGKCPGENLVLLVTSTLLAELLREGEYRLLAPRTLRSRTHAHDRLPATVDNFGLRFAFEPHEARLSSP</sequence>
<accession>H5XE09</accession>
<dbReference type="GO" id="GO:0004497">
    <property type="term" value="F:monooxygenase activity"/>
    <property type="evidence" value="ECO:0007669"/>
    <property type="project" value="InterPro"/>
</dbReference>
<organism evidence="3 4">
    <name type="scientific">Saccharomonospora cyanea NA-134</name>
    <dbReference type="NCBI Taxonomy" id="882082"/>
    <lineage>
        <taxon>Bacteria</taxon>
        <taxon>Bacillati</taxon>
        <taxon>Actinomycetota</taxon>
        <taxon>Actinomycetes</taxon>
        <taxon>Pseudonocardiales</taxon>
        <taxon>Pseudonocardiaceae</taxon>
        <taxon>Saccharomonospora</taxon>
    </lineage>
</organism>
<name>H5XE09_9PSEU</name>
<dbReference type="Proteomes" id="UP000002791">
    <property type="component" value="Chromosome"/>
</dbReference>
<dbReference type="EMBL" id="CM001440">
    <property type="protein sequence ID" value="EHR59240.1"/>
    <property type="molecule type" value="Genomic_DNA"/>
</dbReference>
<proteinExistence type="inferred from homology"/>
<dbReference type="Pfam" id="PF00067">
    <property type="entry name" value="p450"/>
    <property type="match status" value="1"/>
</dbReference>
<evidence type="ECO:0000313" key="4">
    <source>
        <dbReference type="Proteomes" id="UP000002791"/>
    </source>
</evidence>
<dbReference type="AlphaFoldDB" id="H5XE09"/>